<dbReference type="InterPro" id="IPR052598">
    <property type="entry name" value="IgSF_CEA-related"/>
</dbReference>
<keyword evidence="1" id="KW-0732">Signal</keyword>
<evidence type="ECO:0000313" key="7">
    <source>
        <dbReference type="Proteomes" id="UP001195483"/>
    </source>
</evidence>
<protein>
    <recommendedName>
        <fullName evidence="5">Ig-like domain-containing protein</fullName>
    </recommendedName>
</protein>
<evidence type="ECO:0000256" key="3">
    <source>
        <dbReference type="ARBA" id="ARBA00023180"/>
    </source>
</evidence>
<gene>
    <name evidence="6" type="ORF">CHS0354_018607</name>
</gene>
<reference evidence="6" key="3">
    <citation type="submission" date="2023-05" db="EMBL/GenBank/DDBJ databases">
        <authorList>
            <person name="Smith C.H."/>
        </authorList>
    </citation>
    <scope>NUCLEOTIDE SEQUENCE</scope>
    <source>
        <strain evidence="6">CHS0354</strain>
        <tissue evidence="6">Mantle</tissue>
    </source>
</reference>
<dbReference type="InterPro" id="IPR013783">
    <property type="entry name" value="Ig-like_fold"/>
</dbReference>
<dbReference type="SMART" id="SM00409">
    <property type="entry name" value="IG"/>
    <property type="match status" value="1"/>
</dbReference>
<evidence type="ECO:0000256" key="1">
    <source>
        <dbReference type="ARBA" id="ARBA00022729"/>
    </source>
</evidence>
<name>A0AAE0TEW3_9BIVA</name>
<evidence type="ECO:0000256" key="4">
    <source>
        <dbReference type="ARBA" id="ARBA00023319"/>
    </source>
</evidence>
<reference evidence="6" key="2">
    <citation type="journal article" date="2021" name="Genome Biol. Evol.">
        <title>Developing a high-quality reference genome for a parasitic bivalve with doubly uniparental inheritance (Bivalvia: Unionida).</title>
        <authorList>
            <person name="Smith C.H."/>
        </authorList>
    </citation>
    <scope>NUCLEOTIDE SEQUENCE</scope>
    <source>
        <strain evidence="6">CHS0354</strain>
        <tissue evidence="6">Mantle</tissue>
    </source>
</reference>
<dbReference type="PANTHER" id="PTHR44337:SF20">
    <property type="entry name" value="CARCINOEMBRYONIC ANTIGEN-RELATED CELL ADHESION MOLECULE 5-RELATED"/>
    <property type="match status" value="1"/>
</dbReference>
<proteinExistence type="predicted"/>
<dbReference type="EMBL" id="JAEAOA010001145">
    <property type="protein sequence ID" value="KAK3609054.1"/>
    <property type="molecule type" value="Genomic_DNA"/>
</dbReference>
<dbReference type="InterPro" id="IPR036179">
    <property type="entry name" value="Ig-like_dom_sf"/>
</dbReference>
<dbReference type="PROSITE" id="PS50835">
    <property type="entry name" value="IG_LIKE"/>
    <property type="match status" value="1"/>
</dbReference>
<evidence type="ECO:0000256" key="2">
    <source>
        <dbReference type="ARBA" id="ARBA00023157"/>
    </source>
</evidence>
<keyword evidence="4" id="KW-0393">Immunoglobulin domain</keyword>
<comment type="caution">
    <text evidence="6">The sequence shown here is derived from an EMBL/GenBank/DDBJ whole genome shotgun (WGS) entry which is preliminary data.</text>
</comment>
<dbReference type="Gene3D" id="2.60.40.10">
    <property type="entry name" value="Immunoglobulins"/>
    <property type="match status" value="1"/>
</dbReference>
<sequence length="250" mass="28280">MDNKYNVSADGTELSIVPLQREDHVTLTCMAWQDARAVSENTILLKPIYGPENMLLSPRVSLVTVLKGLDLTPVNCSAECFPECIFQWTRSNDSFVVSRETVLKLTHVKLDDSGKYICTAINANTTELKATENFTLSVLDRDEITTQLSLVRFEDDVAIFNIGYSLVISKPRSLTLQYREVTTFNTTWITERDILLLENETVSVTVEVSVLKDQHMYSYRAYSTYEWGVSGYSSEIVIAVVAKGKYLIEF</sequence>
<feature type="domain" description="Ig-like" evidence="5">
    <location>
        <begin position="58"/>
        <end position="135"/>
    </location>
</feature>
<reference evidence="6" key="1">
    <citation type="journal article" date="2021" name="Genome Biol. Evol.">
        <title>A High-Quality Reference Genome for a Parasitic Bivalve with Doubly Uniparental Inheritance (Bivalvia: Unionida).</title>
        <authorList>
            <person name="Smith C.H."/>
        </authorList>
    </citation>
    <scope>NUCLEOTIDE SEQUENCE</scope>
    <source>
        <strain evidence="6">CHS0354</strain>
    </source>
</reference>
<evidence type="ECO:0000259" key="5">
    <source>
        <dbReference type="PROSITE" id="PS50835"/>
    </source>
</evidence>
<evidence type="ECO:0000313" key="6">
    <source>
        <dbReference type="EMBL" id="KAK3609054.1"/>
    </source>
</evidence>
<dbReference type="Proteomes" id="UP001195483">
    <property type="component" value="Unassembled WGS sequence"/>
</dbReference>
<dbReference type="PANTHER" id="PTHR44337">
    <property type="entry name" value="CARCINOEMBRYONIC ANTIGEN-RELATED CELL ADHESION MOLECULE 8"/>
    <property type="match status" value="1"/>
</dbReference>
<keyword evidence="7" id="KW-1185">Reference proteome</keyword>
<organism evidence="6 7">
    <name type="scientific">Potamilus streckersoni</name>
    <dbReference type="NCBI Taxonomy" id="2493646"/>
    <lineage>
        <taxon>Eukaryota</taxon>
        <taxon>Metazoa</taxon>
        <taxon>Spiralia</taxon>
        <taxon>Lophotrochozoa</taxon>
        <taxon>Mollusca</taxon>
        <taxon>Bivalvia</taxon>
        <taxon>Autobranchia</taxon>
        <taxon>Heteroconchia</taxon>
        <taxon>Palaeoheterodonta</taxon>
        <taxon>Unionida</taxon>
        <taxon>Unionoidea</taxon>
        <taxon>Unionidae</taxon>
        <taxon>Ambleminae</taxon>
        <taxon>Lampsilini</taxon>
        <taxon>Potamilus</taxon>
    </lineage>
</organism>
<dbReference type="SUPFAM" id="SSF48726">
    <property type="entry name" value="Immunoglobulin"/>
    <property type="match status" value="1"/>
</dbReference>
<keyword evidence="3" id="KW-0325">Glycoprotein</keyword>
<dbReference type="AlphaFoldDB" id="A0AAE0TEW3"/>
<keyword evidence="2" id="KW-1015">Disulfide bond</keyword>
<dbReference type="InterPro" id="IPR007110">
    <property type="entry name" value="Ig-like_dom"/>
</dbReference>
<accession>A0AAE0TEW3</accession>
<dbReference type="InterPro" id="IPR003599">
    <property type="entry name" value="Ig_sub"/>
</dbReference>